<sequence>MKALQGKWRIYMMLLILIMSQAIQTGNVLASTAIVKENKEVEKVKMTETEGTNTELYIDPYIFKDIYVTGRQSTEIKRVTLVVNKKERNEVAVKENGNFKIYVAPWILSAKDQVEIIGKTASGEEVTRKYVNIQPIEQDFGITVNHYTLGESKIVGTYGSDIAKIRLFVNGKVVKQAEMRDGSFIVDAEQYIMAAEDKVEIIGVDDGYFEQARHTVSVSEEKMTRDVFTFGDVYITGTHGISIDKVAVFVNGKERNEVSVKEGGLYKIYVEPWILSGNDQVEIVGRTGTGQDVAHQKVIMQVGKQDFSVSVDEYMYKDQQLTGSYGKDISKVRLFVNGEVVAQAITKEGKFQFATAGQFIKSSEDRVEIVGVDKGYHEQARKAVSLDQAGFIGNVSWIWKKETKELVFSGGEFTEDNRLRQILLKYKNAKVIRFSEKVQFPKNCSMLFQNIGDLDCKIEGGQNMDMSQVLTMQSMFDSSNIKSIESPVWDTSNVSDMSYMFRFSKAEYLDLSGWDVSNVKTMEGMFFSSGVQVLLAEKWKPVQVTNMSSMFAWTNFKELKIKNWDTSNVETMHYMFGELGPLSNGGDFKLDLSGWKTSKVKNMSYMFVADGSIIEDAFTRLSLNLKGWDVSEVRTMEKMFAKIIISNQDFDISDWNPVKAENMSYMFFLLYIC</sequence>
<dbReference type="EMBL" id="AODF01000045">
    <property type="protein sequence ID" value="EUJ25584.1"/>
    <property type="molecule type" value="Genomic_DNA"/>
</dbReference>
<dbReference type="InterPro" id="IPR011889">
    <property type="entry name" value="Liste_lipo_26"/>
</dbReference>
<proteinExistence type="predicted"/>
<keyword evidence="3" id="KW-0449">Lipoprotein</keyword>
<dbReference type="Pfam" id="PF20622">
    <property type="entry name" value="Big_15"/>
    <property type="match status" value="4"/>
</dbReference>
<dbReference type="Pfam" id="PF03382">
    <property type="entry name" value="DUF285"/>
    <property type="match status" value="3"/>
</dbReference>
<protein>
    <submittedName>
        <fullName evidence="3">Lipoprotein</fullName>
    </submittedName>
</protein>
<keyword evidence="1" id="KW-0732">Signal</keyword>
<feature type="domain" description="Bacterial Ig" evidence="2">
    <location>
        <begin position="308"/>
        <end position="387"/>
    </location>
</feature>
<dbReference type="InterPro" id="IPR005046">
    <property type="entry name" value="DUF285"/>
</dbReference>
<evidence type="ECO:0000313" key="3">
    <source>
        <dbReference type="EMBL" id="EUJ25584.1"/>
    </source>
</evidence>
<evidence type="ECO:0000259" key="2">
    <source>
        <dbReference type="Pfam" id="PF20622"/>
    </source>
</evidence>
<keyword evidence="4" id="KW-1185">Reference proteome</keyword>
<feature type="domain" description="Bacterial Ig" evidence="2">
    <location>
        <begin position="142"/>
        <end position="218"/>
    </location>
</feature>
<feature type="signal peptide" evidence="1">
    <location>
        <begin position="1"/>
        <end position="24"/>
    </location>
</feature>
<feature type="chain" id="PRO_5047357203" evidence="1">
    <location>
        <begin position="25"/>
        <end position="673"/>
    </location>
</feature>
<name>A0ABP3ATV8_9LIST</name>
<dbReference type="RefSeq" id="WP_051993677.1">
    <property type="nucleotide sequence ID" value="NZ_AODF01000045.1"/>
</dbReference>
<evidence type="ECO:0000313" key="4">
    <source>
        <dbReference type="Proteomes" id="UP000019249"/>
    </source>
</evidence>
<organism evidence="3 4">
    <name type="scientific">Listeria floridensis FSL S10-1187</name>
    <dbReference type="NCBI Taxonomy" id="1265817"/>
    <lineage>
        <taxon>Bacteria</taxon>
        <taxon>Bacillati</taxon>
        <taxon>Bacillota</taxon>
        <taxon>Bacilli</taxon>
        <taxon>Bacillales</taxon>
        <taxon>Listeriaceae</taxon>
        <taxon>Listeria</taxon>
    </lineage>
</organism>
<dbReference type="Proteomes" id="UP000019249">
    <property type="component" value="Unassembled WGS sequence"/>
</dbReference>
<accession>A0ABP3ATV8</accession>
<evidence type="ECO:0000256" key="1">
    <source>
        <dbReference type="SAM" id="SignalP"/>
    </source>
</evidence>
<comment type="caution">
    <text evidence="3">The sequence shown here is derived from an EMBL/GenBank/DDBJ whole genome shotgun (WGS) entry which is preliminary data.</text>
</comment>
<feature type="domain" description="Bacterial Ig" evidence="2">
    <location>
        <begin position="223"/>
        <end position="298"/>
    </location>
</feature>
<reference evidence="3 4" key="1">
    <citation type="journal article" date="2014" name="Int. J. Syst. Evol. Microbiol.">
        <title>Listeria floridensis sp. nov., Listeria aquatica sp. nov., Listeria cornellensis sp. nov., Listeria riparia sp. nov. and Listeria grandensis sp. nov., from agricultural and natural environments.</title>
        <authorList>
            <person name="den Bakker H.C."/>
            <person name="Warchocki S."/>
            <person name="Wright E.M."/>
            <person name="Allred A.F."/>
            <person name="Ahlstrom C."/>
            <person name="Manuel C.S."/>
            <person name="Stasiewicz M.J."/>
            <person name="Burrell A."/>
            <person name="Roof S."/>
            <person name="Strawn L."/>
            <person name="Fortes E.D."/>
            <person name="Nightingale K.K."/>
            <person name="Kephart D."/>
            <person name="Wiedmann M."/>
        </authorList>
    </citation>
    <scope>NUCLEOTIDE SEQUENCE [LARGE SCALE GENOMIC DNA]</scope>
    <source>
        <strain evidence="3 4">FSL S10-1187</strain>
    </source>
</reference>
<feature type="domain" description="Bacterial Ig" evidence="2">
    <location>
        <begin position="59"/>
        <end position="134"/>
    </location>
</feature>
<dbReference type="NCBIfam" id="TIGR02167">
    <property type="entry name" value="Liste_lipo_26"/>
    <property type="match status" value="1"/>
</dbReference>
<dbReference type="InterPro" id="IPR046746">
    <property type="entry name" value="Big_15"/>
</dbReference>
<gene>
    <name evidence="3" type="ORF">MFLO_15144</name>
</gene>